<gene>
    <name evidence="1" type="ORF">J2W68_002726</name>
</gene>
<dbReference type="Proteomes" id="UP001256588">
    <property type="component" value="Unassembled WGS sequence"/>
</dbReference>
<name>A0ABU1Y0L0_9GAMM</name>
<protein>
    <submittedName>
        <fullName evidence="1">Uncharacterized protein YceK</fullName>
    </submittedName>
</protein>
<keyword evidence="2" id="KW-1185">Reference proteome</keyword>
<evidence type="ECO:0000313" key="1">
    <source>
        <dbReference type="EMBL" id="MDR7193985.1"/>
    </source>
</evidence>
<reference evidence="1 2" key="1">
    <citation type="submission" date="2023-07" db="EMBL/GenBank/DDBJ databases">
        <title>Sorghum-associated microbial communities from plants grown in Nebraska, USA.</title>
        <authorList>
            <person name="Schachtman D."/>
        </authorList>
    </citation>
    <scope>NUCLEOTIDE SEQUENCE [LARGE SCALE GENOMIC DNA]</scope>
    <source>
        <strain evidence="1 2">4099</strain>
    </source>
</reference>
<dbReference type="RefSeq" id="WP_310236712.1">
    <property type="nucleotide sequence ID" value="NZ_JAVDWO010000011.1"/>
</dbReference>
<dbReference type="EMBL" id="JAVDWO010000011">
    <property type="protein sequence ID" value="MDR7193985.1"/>
    <property type="molecule type" value="Genomic_DNA"/>
</dbReference>
<accession>A0ABU1Y0L0</accession>
<comment type="caution">
    <text evidence="1">The sequence shown here is derived from an EMBL/GenBank/DDBJ whole genome shotgun (WGS) entry which is preliminary data.</text>
</comment>
<evidence type="ECO:0000313" key="2">
    <source>
        <dbReference type="Proteomes" id="UP001256588"/>
    </source>
</evidence>
<proteinExistence type="predicted"/>
<sequence>MRATPGRLFLFRTQVALLMLALLVLLPGCASTRKQGTALERAQYAWTGAVRWNDMKTAWQLVDPEYRTAHPVSELDFARYEQVQVTGYRETSAAAGPDEAMREIQIGVINRHTMAERTVRYTERWRWDAAAGTWWITGGLPDFWAGE</sequence>
<organism evidence="1 2">
    <name type="scientific">Luteimonas terrae</name>
    <dbReference type="NCBI Taxonomy" id="1530191"/>
    <lineage>
        <taxon>Bacteria</taxon>
        <taxon>Pseudomonadati</taxon>
        <taxon>Pseudomonadota</taxon>
        <taxon>Gammaproteobacteria</taxon>
        <taxon>Lysobacterales</taxon>
        <taxon>Lysobacteraceae</taxon>
        <taxon>Luteimonas</taxon>
    </lineage>
</organism>